<accession>A0A1M5LXG9</accession>
<evidence type="ECO:0000313" key="1">
    <source>
        <dbReference type="EMBL" id="SHG69083.1"/>
    </source>
</evidence>
<sequence length="96" mass="10180">MPAVPSTKILGLVFLGLAGCAVQNTDGTVSVPSGDVPAEVLEAAAPNQDLSFVELRESDNCYWYRYRGPVETTMLPLRTRSGRPICAQVAEAAPAT</sequence>
<dbReference type="RefSeq" id="WP_072899024.1">
    <property type="nucleotide sequence ID" value="NZ_FQXB01000001.1"/>
</dbReference>
<dbReference type="OrthoDB" id="7659063at2"/>
<dbReference type="EMBL" id="FQXB01000001">
    <property type="protein sequence ID" value="SHG69083.1"/>
    <property type="molecule type" value="Genomic_DNA"/>
</dbReference>
<evidence type="ECO:0000313" key="2">
    <source>
        <dbReference type="Proteomes" id="UP000184074"/>
    </source>
</evidence>
<dbReference type="STRING" id="1508389.SAMN05444003_0501"/>
<organism evidence="1 2">
    <name type="scientific">Cognatiyoonia sediminum</name>
    <dbReference type="NCBI Taxonomy" id="1508389"/>
    <lineage>
        <taxon>Bacteria</taxon>
        <taxon>Pseudomonadati</taxon>
        <taxon>Pseudomonadota</taxon>
        <taxon>Alphaproteobacteria</taxon>
        <taxon>Rhodobacterales</taxon>
        <taxon>Paracoccaceae</taxon>
        <taxon>Cognatiyoonia</taxon>
    </lineage>
</organism>
<gene>
    <name evidence="1" type="ORF">SAMN05444003_0501</name>
</gene>
<keyword evidence="2" id="KW-1185">Reference proteome</keyword>
<protein>
    <submittedName>
        <fullName evidence="1">Uncharacterized protein</fullName>
    </submittedName>
</protein>
<reference evidence="1 2" key="1">
    <citation type="submission" date="2016-11" db="EMBL/GenBank/DDBJ databases">
        <authorList>
            <person name="Jaros S."/>
            <person name="Januszkiewicz K."/>
            <person name="Wedrychowicz H."/>
        </authorList>
    </citation>
    <scope>NUCLEOTIDE SEQUENCE [LARGE SCALE GENOMIC DNA]</scope>
    <source>
        <strain evidence="1 2">DSM 28715</strain>
    </source>
</reference>
<proteinExistence type="predicted"/>
<dbReference type="AlphaFoldDB" id="A0A1M5LXG9"/>
<dbReference type="Proteomes" id="UP000184074">
    <property type="component" value="Unassembled WGS sequence"/>
</dbReference>
<name>A0A1M5LXG9_9RHOB</name>